<proteinExistence type="predicted"/>
<sequence length="36" mass="3846">MTGPGKAKFGPVSPGQTYKPTTVFAANLCVCYQNLR</sequence>
<accession>A0A382IZR3</accession>
<gene>
    <name evidence="1" type="ORF">METZ01_LOCUS256945</name>
</gene>
<dbReference type="AlphaFoldDB" id="A0A382IZR3"/>
<organism evidence="1">
    <name type="scientific">marine metagenome</name>
    <dbReference type="NCBI Taxonomy" id="408172"/>
    <lineage>
        <taxon>unclassified sequences</taxon>
        <taxon>metagenomes</taxon>
        <taxon>ecological metagenomes</taxon>
    </lineage>
</organism>
<reference evidence="1" key="1">
    <citation type="submission" date="2018-05" db="EMBL/GenBank/DDBJ databases">
        <authorList>
            <person name="Lanie J.A."/>
            <person name="Ng W.-L."/>
            <person name="Kazmierczak K.M."/>
            <person name="Andrzejewski T.M."/>
            <person name="Davidsen T.M."/>
            <person name="Wayne K.J."/>
            <person name="Tettelin H."/>
            <person name="Glass J.I."/>
            <person name="Rusch D."/>
            <person name="Podicherti R."/>
            <person name="Tsui H.-C.T."/>
            <person name="Winkler M.E."/>
        </authorList>
    </citation>
    <scope>NUCLEOTIDE SEQUENCE</scope>
</reference>
<name>A0A382IZR3_9ZZZZ</name>
<feature type="non-terminal residue" evidence="1">
    <location>
        <position position="36"/>
    </location>
</feature>
<evidence type="ECO:0000313" key="1">
    <source>
        <dbReference type="EMBL" id="SVC04091.1"/>
    </source>
</evidence>
<dbReference type="EMBL" id="UINC01070161">
    <property type="protein sequence ID" value="SVC04091.1"/>
    <property type="molecule type" value="Genomic_DNA"/>
</dbReference>
<protein>
    <submittedName>
        <fullName evidence="1">Uncharacterized protein</fullName>
    </submittedName>
</protein>